<reference evidence="2 3" key="1">
    <citation type="submission" date="2024-02" db="EMBL/GenBank/DDBJ databases">
        <title>A draft genome for the cacao thread blight pathogen Marasmius crinis-equi.</title>
        <authorList>
            <person name="Cohen S.P."/>
            <person name="Baruah I.K."/>
            <person name="Amoako-Attah I."/>
            <person name="Bukari Y."/>
            <person name="Meinhardt L.W."/>
            <person name="Bailey B.A."/>
        </authorList>
    </citation>
    <scope>NUCLEOTIDE SEQUENCE [LARGE SCALE GENOMIC DNA]</scope>
    <source>
        <strain evidence="2 3">GH-76</strain>
    </source>
</reference>
<gene>
    <name evidence="2" type="ORF">V5O48_011905</name>
</gene>
<evidence type="ECO:0000256" key="1">
    <source>
        <dbReference type="SAM" id="MobiDB-lite"/>
    </source>
</evidence>
<accession>A0ABR3F4A5</accession>
<dbReference type="Proteomes" id="UP001465976">
    <property type="component" value="Unassembled WGS sequence"/>
</dbReference>
<comment type="caution">
    <text evidence="2">The sequence shown here is derived from an EMBL/GenBank/DDBJ whole genome shotgun (WGS) entry which is preliminary data.</text>
</comment>
<feature type="compositionally biased region" description="Basic residues" evidence="1">
    <location>
        <begin position="1"/>
        <end position="10"/>
    </location>
</feature>
<organism evidence="2 3">
    <name type="scientific">Marasmius crinis-equi</name>
    <dbReference type="NCBI Taxonomy" id="585013"/>
    <lineage>
        <taxon>Eukaryota</taxon>
        <taxon>Fungi</taxon>
        <taxon>Dikarya</taxon>
        <taxon>Basidiomycota</taxon>
        <taxon>Agaricomycotina</taxon>
        <taxon>Agaricomycetes</taxon>
        <taxon>Agaricomycetidae</taxon>
        <taxon>Agaricales</taxon>
        <taxon>Marasmiineae</taxon>
        <taxon>Marasmiaceae</taxon>
        <taxon>Marasmius</taxon>
    </lineage>
</organism>
<dbReference type="EMBL" id="JBAHYK010001002">
    <property type="protein sequence ID" value="KAL0570050.1"/>
    <property type="molecule type" value="Genomic_DNA"/>
</dbReference>
<evidence type="ECO:0000313" key="2">
    <source>
        <dbReference type="EMBL" id="KAL0570050.1"/>
    </source>
</evidence>
<evidence type="ECO:0008006" key="4">
    <source>
        <dbReference type="Google" id="ProtNLM"/>
    </source>
</evidence>
<sequence length="460" mass="52021">MPRKKGRQSHTRTASSTPNEQKDGCVVAPNLPVEIVSLIVENVEDRTTVESISLLSSNWRAVAQERMFERIFVSNAEQCKAWSRKFTKYPHLGLYVKDLHLFYPHDNGMDRSYLRGRAAKTLVSSLPNVRNLEVADMIRWGPVELRLMKSLGRSVRNLSVDELVGMDRSRGLPELLCAFPNVEALSLGSVGRDAQEEGHPVSLHEAGLAMRRVAPEDGRPRELHELTLLEADCATETLLWLTGPAFDLSKLRTLSLSWSTDSNSGWHKDVIDEFIRDVGKYVTKLTLGLPLGNRSDWQETTASPQRTFDPNDVFAEHFMNTTILQQFTALEAVAFTFGAMDNYEYESSFRSPLYMSHVPFLLQRFLPTASCLKSVKIAVTFNEESLSIYSWVPSWRVFDEFLCGDEAFRPLKYVEFDVDVKPHRIGGDIPLPEEVVTTVSRCLPKTVAKNSRLVHIAMNI</sequence>
<proteinExistence type="predicted"/>
<evidence type="ECO:0000313" key="3">
    <source>
        <dbReference type="Proteomes" id="UP001465976"/>
    </source>
</evidence>
<protein>
    <recommendedName>
        <fullName evidence="4">F-box domain-containing protein</fullName>
    </recommendedName>
</protein>
<keyword evidence="3" id="KW-1185">Reference proteome</keyword>
<name>A0ABR3F4A5_9AGAR</name>
<feature type="region of interest" description="Disordered" evidence="1">
    <location>
        <begin position="1"/>
        <end position="24"/>
    </location>
</feature>